<dbReference type="InterPro" id="IPR036526">
    <property type="entry name" value="C-N_Hydrolase_sf"/>
</dbReference>
<sequence>MKWKVGCIQMDIIFGEPKRNMELAEKWFEKAASENCTVVVLPELWTTGYDLTRLNEIAHEKGEKIIQFLQQQAKRHGMHIIGGSVANQTADGVLNTMYVVDKEGRLVHEYSKLHLFQLMDEHLYLKAGQDEALFMIEGEGAASFICYDIRFPEWMRKPILKGAKMMFVVAEWPEPRLDHWRTLLRARAIENQSYVIACNRSGQDKNNKFAGHSMIIDPWGAVIAEGSDQEELVTGEVDLDEIDSIRNRIPVFDDRRPDRY</sequence>
<keyword evidence="4" id="KW-1185">Reference proteome</keyword>
<dbReference type="Proteomes" id="UP000321555">
    <property type="component" value="Chromosome"/>
</dbReference>
<protein>
    <submittedName>
        <fullName evidence="3">Carbon-nitrogen family hydrolase</fullName>
    </submittedName>
</protein>
<dbReference type="Pfam" id="PF00795">
    <property type="entry name" value="CN_hydrolase"/>
    <property type="match status" value="1"/>
</dbReference>
<accession>A0A5B8Z080</accession>
<dbReference type="OrthoDB" id="9811121at2"/>
<dbReference type="STRING" id="1742359.GCA_001439625_04410"/>
<reference evidence="4" key="1">
    <citation type="submission" date="2019-08" db="EMBL/GenBank/DDBJ databases">
        <authorList>
            <person name="Zheng X."/>
        </authorList>
    </citation>
    <scope>NUCLEOTIDE SEQUENCE [LARGE SCALE GENOMIC DNA]</scope>
    <source>
        <strain evidence="4">FJAT-25496</strain>
    </source>
</reference>
<evidence type="ECO:0000259" key="2">
    <source>
        <dbReference type="PROSITE" id="PS50263"/>
    </source>
</evidence>
<name>A0A5B8Z080_CYTDA</name>
<organism evidence="3 4">
    <name type="scientific">Cytobacillus dafuensis</name>
    <name type="common">Bacillus dafuensis</name>
    <dbReference type="NCBI Taxonomy" id="1742359"/>
    <lineage>
        <taxon>Bacteria</taxon>
        <taxon>Bacillati</taxon>
        <taxon>Bacillota</taxon>
        <taxon>Bacilli</taxon>
        <taxon>Bacillales</taxon>
        <taxon>Bacillaceae</taxon>
        <taxon>Cytobacillus</taxon>
    </lineage>
</organism>
<evidence type="ECO:0000313" key="4">
    <source>
        <dbReference type="Proteomes" id="UP000321555"/>
    </source>
</evidence>
<dbReference type="GO" id="GO:0016787">
    <property type="term" value="F:hydrolase activity"/>
    <property type="evidence" value="ECO:0007669"/>
    <property type="project" value="UniProtKB-KW"/>
</dbReference>
<dbReference type="InterPro" id="IPR003010">
    <property type="entry name" value="C-N_Hydrolase"/>
</dbReference>
<keyword evidence="3" id="KW-0378">Hydrolase</keyword>
<dbReference type="KEGG" id="bda:FSZ17_02840"/>
<feature type="domain" description="CN hydrolase" evidence="2">
    <location>
        <begin position="3"/>
        <end position="239"/>
    </location>
</feature>
<comment type="similarity">
    <text evidence="1">Belongs to the carbon-nitrogen hydrolase superfamily. NIT1/NIT2 family.</text>
</comment>
<dbReference type="Gene3D" id="3.60.110.10">
    <property type="entry name" value="Carbon-nitrogen hydrolase"/>
    <property type="match status" value="1"/>
</dbReference>
<evidence type="ECO:0000313" key="3">
    <source>
        <dbReference type="EMBL" id="QED46305.1"/>
    </source>
</evidence>
<proteinExistence type="inferred from homology"/>
<dbReference type="EMBL" id="CP042593">
    <property type="protein sequence ID" value="QED46305.1"/>
    <property type="molecule type" value="Genomic_DNA"/>
</dbReference>
<dbReference type="RefSeq" id="WP_057775665.1">
    <property type="nucleotide sequence ID" value="NZ_CP042593.1"/>
</dbReference>
<dbReference type="PANTHER" id="PTHR23088">
    <property type="entry name" value="NITRILASE-RELATED"/>
    <property type="match status" value="1"/>
</dbReference>
<dbReference type="AlphaFoldDB" id="A0A5B8Z080"/>
<dbReference type="CDD" id="cd07583">
    <property type="entry name" value="nitrilase_5"/>
    <property type="match status" value="1"/>
</dbReference>
<dbReference type="PANTHER" id="PTHR23088:SF27">
    <property type="entry name" value="DEAMINATED GLUTATHIONE AMIDASE"/>
    <property type="match status" value="1"/>
</dbReference>
<dbReference type="PROSITE" id="PS50263">
    <property type="entry name" value="CN_HYDROLASE"/>
    <property type="match status" value="1"/>
</dbReference>
<dbReference type="SUPFAM" id="SSF56317">
    <property type="entry name" value="Carbon-nitrogen hydrolase"/>
    <property type="match status" value="1"/>
</dbReference>
<gene>
    <name evidence="3" type="ORF">FSZ17_02840</name>
</gene>
<evidence type="ECO:0000256" key="1">
    <source>
        <dbReference type="ARBA" id="ARBA00010613"/>
    </source>
</evidence>